<evidence type="ECO:0000256" key="7">
    <source>
        <dbReference type="HAMAP-Rule" id="MF_00485"/>
    </source>
</evidence>
<dbReference type="Pfam" id="PF00900">
    <property type="entry name" value="Ribosomal_S4e"/>
    <property type="match status" value="1"/>
</dbReference>
<keyword evidence="4 7" id="KW-0689">Ribosomal protein</keyword>
<dbReference type="FunFam" id="3.10.290.10:FF:000002">
    <property type="entry name" value="40S ribosomal protein S4"/>
    <property type="match status" value="1"/>
</dbReference>
<feature type="domain" description="RNA-binding S4" evidence="10">
    <location>
        <begin position="53"/>
        <end position="91"/>
    </location>
</feature>
<evidence type="ECO:0000259" key="10">
    <source>
        <dbReference type="Pfam" id="PF01479"/>
    </source>
</evidence>
<comment type="caution">
    <text evidence="12">The sequence shown here is derived from an EMBL/GenBank/DDBJ whole genome shotgun (WGS) entry which is preliminary data.</text>
</comment>
<reference evidence="12" key="1">
    <citation type="journal article" date="2020" name="mSystems">
        <title>Genome- and Community-Level Interaction Insights into Carbon Utilization and Element Cycling Functions of Hydrothermarchaeota in Hydrothermal Sediment.</title>
        <authorList>
            <person name="Zhou Z."/>
            <person name="Liu Y."/>
            <person name="Xu W."/>
            <person name="Pan J."/>
            <person name="Luo Z.H."/>
            <person name="Li M."/>
        </authorList>
    </citation>
    <scope>NUCLEOTIDE SEQUENCE [LARGE SCALE GENOMIC DNA]</scope>
    <source>
        <strain evidence="12">SpSt-16</strain>
    </source>
</reference>
<keyword evidence="3 7" id="KW-0694">RNA-binding</keyword>
<dbReference type="InterPro" id="IPR041982">
    <property type="entry name" value="Ribosomal_eS4_KOW"/>
</dbReference>
<evidence type="ECO:0000259" key="11">
    <source>
        <dbReference type="Pfam" id="PF08071"/>
    </source>
</evidence>
<dbReference type="InterPro" id="IPR018199">
    <property type="entry name" value="Ribosomal_eS4_N_CS"/>
</dbReference>
<dbReference type="GO" id="GO:0019843">
    <property type="term" value="F:rRNA binding"/>
    <property type="evidence" value="ECO:0007669"/>
    <property type="project" value="UniProtKB-KW"/>
</dbReference>
<dbReference type="InterPro" id="IPR002942">
    <property type="entry name" value="S4_RNA-bd"/>
</dbReference>
<dbReference type="GO" id="GO:0022627">
    <property type="term" value="C:cytosolic small ribosomal subunit"/>
    <property type="evidence" value="ECO:0007669"/>
    <property type="project" value="TreeGrafter"/>
</dbReference>
<dbReference type="HAMAP" id="MF_00485">
    <property type="entry name" value="Ribosomal_eS4"/>
    <property type="match status" value="1"/>
</dbReference>
<dbReference type="CDD" id="cd00165">
    <property type="entry name" value="S4"/>
    <property type="match status" value="1"/>
</dbReference>
<dbReference type="SUPFAM" id="SSF55174">
    <property type="entry name" value="Alpha-L RNA-binding motif"/>
    <property type="match status" value="1"/>
</dbReference>
<dbReference type="InterPro" id="IPR000876">
    <property type="entry name" value="Ribosomal_eS4"/>
</dbReference>
<accession>A0A7C2VL91</accession>
<sequence>MAKKGGSRHLKRLASPEFWPILRKESKWIVKPSPGPHPLNRSIPLLVLIRDVLRIVENSREAKRLIYDGEITVDGKVRRNYKFPVGIMDVVAIPKSDIYVRIVPYIVKYLWYIDIPREEVSLKLVRIENKVLVKGDKLQLNLNDGRNIVVDRADAARYKTLDSLLIEVPSQRIVEHIPLELNKLAIVIDGRNTGRIGRIVGIQERPGMKRRRFLITLEEPGGHRFNTILDYVMVIGADRPLIKVSDRV</sequence>
<feature type="domain" description="Small ribosomal subunit protein eS4 N-terminal" evidence="11">
    <location>
        <begin position="4"/>
        <end position="39"/>
    </location>
</feature>
<evidence type="ECO:0000256" key="1">
    <source>
        <dbReference type="ARBA" id="ARBA00007500"/>
    </source>
</evidence>
<gene>
    <name evidence="7" type="primary">rps4e</name>
    <name evidence="12" type="ORF">ENO77_01630</name>
</gene>
<protein>
    <recommendedName>
        <fullName evidence="6 7">Small ribosomal subunit protein eS4</fullName>
    </recommendedName>
</protein>
<dbReference type="Gene3D" id="2.40.50.740">
    <property type="match status" value="1"/>
</dbReference>
<dbReference type="PANTHER" id="PTHR11581:SF0">
    <property type="entry name" value="SMALL RIBOSOMAL SUBUNIT PROTEIN ES4"/>
    <property type="match status" value="1"/>
</dbReference>
<dbReference type="Pfam" id="PF08071">
    <property type="entry name" value="RS4NT"/>
    <property type="match status" value="1"/>
</dbReference>
<organism evidence="12">
    <name type="scientific">Ignisphaera aggregans</name>
    <dbReference type="NCBI Taxonomy" id="334771"/>
    <lineage>
        <taxon>Archaea</taxon>
        <taxon>Thermoproteota</taxon>
        <taxon>Thermoprotei</taxon>
        <taxon>Desulfurococcales</taxon>
        <taxon>Desulfurococcaceae</taxon>
        <taxon>Ignisphaera</taxon>
    </lineage>
</organism>
<dbReference type="Gene3D" id="3.10.290.10">
    <property type="entry name" value="RNA-binding S4 domain"/>
    <property type="match status" value="1"/>
</dbReference>
<dbReference type="GO" id="GO:0003735">
    <property type="term" value="F:structural constituent of ribosome"/>
    <property type="evidence" value="ECO:0007669"/>
    <property type="project" value="InterPro"/>
</dbReference>
<dbReference type="AlphaFoldDB" id="A0A7C2VL91"/>
<dbReference type="InterPro" id="IPR014722">
    <property type="entry name" value="Rib_uL2_dom2"/>
</dbReference>
<evidence type="ECO:0000256" key="5">
    <source>
        <dbReference type="ARBA" id="ARBA00023274"/>
    </source>
</evidence>
<dbReference type="EMBL" id="DSGT01000003">
    <property type="protein sequence ID" value="HEW52860.1"/>
    <property type="molecule type" value="Genomic_DNA"/>
</dbReference>
<evidence type="ECO:0000256" key="6">
    <source>
        <dbReference type="ARBA" id="ARBA00035272"/>
    </source>
</evidence>
<evidence type="ECO:0000256" key="8">
    <source>
        <dbReference type="PROSITE-ProRule" id="PRU00182"/>
    </source>
</evidence>
<dbReference type="PIRSF" id="PIRSF002116">
    <property type="entry name" value="Ribosomal_S4"/>
    <property type="match status" value="1"/>
</dbReference>
<name>A0A7C2VL91_9CREN</name>
<dbReference type="GO" id="GO:0006412">
    <property type="term" value="P:translation"/>
    <property type="evidence" value="ECO:0007669"/>
    <property type="project" value="UniProtKB-UniRule"/>
</dbReference>
<proteinExistence type="inferred from homology"/>
<dbReference type="InterPro" id="IPR036986">
    <property type="entry name" value="S4_RNA-bd_sf"/>
</dbReference>
<dbReference type="NCBIfam" id="NF003312">
    <property type="entry name" value="PRK04313.1"/>
    <property type="match status" value="1"/>
</dbReference>
<dbReference type="Pfam" id="PF01479">
    <property type="entry name" value="S4"/>
    <property type="match status" value="1"/>
</dbReference>
<dbReference type="InterPro" id="IPR013845">
    <property type="entry name" value="Ribosomal_eS4_central_region"/>
</dbReference>
<feature type="domain" description="Small ribosomal subunit protein eS4 central region" evidence="9">
    <location>
        <begin position="99"/>
        <end position="173"/>
    </location>
</feature>
<dbReference type="CDD" id="cd06087">
    <property type="entry name" value="KOW_RPS4"/>
    <property type="match status" value="1"/>
</dbReference>
<dbReference type="PROSITE" id="PS00528">
    <property type="entry name" value="RIBOSOMAL_S4E"/>
    <property type="match status" value="1"/>
</dbReference>
<dbReference type="InterPro" id="IPR013843">
    <property type="entry name" value="Ribosomal_eS4_N"/>
</dbReference>
<evidence type="ECO:0000259" key="9">
    <source>
        <dbReference type="Pfam" id="PF00900"/>
    </source>
</evidence>
<dbReference type="Gene3D" id="2.30.30.30">
    <property type="match status" value="1"/>
</dbReference>
<dbReference type="PANTHER" id="PTHR11581">
    <property type="entry name" value="30S/40S RIBOSOMAL PROTEIN S4"/>
    <property type="match status" value="1"/>
</dbReference>
<evidence type="ECO:0000313" key="12">
    <source>
        <dbReference type="EMBL" id="HEW52860.1"/>
    </source>
</evidence>
<dbReference type="InterPro" id="IPR038237">
    <property type="entry name" value="Ribosomal_eS4_central_sf"/>
</dbReference>
<keyword evidence="2 8" id="KW-0699">rRNA-binding</keyword>
<evidence type="ECO:0000256" key="3">
    <source>
        <dbReference type="ARBA" id="ARBA00022884"/>
    </source>
</evidence>
<comment type="similarity">
    <text evidence="1 7">Belongs to the eukaryotic ribosomal protein eS4 family.</text>
</comment>
<dbReference type="PROSITE" id="PS50889">
    <property type="entry name" value="S4"/>
    <property type="match status" value="1"/>
</dbReference>
<evidence type="ECO:0000256" key="4">
    <source>
        <dbReference type="ARBA" id="ARBA00022980"/>
    </source>
</evidence>
<keyword evidence="5 7" id="KW-0687">Ribonucleoprotein</keyword>
<evidence type="ECO:0000256" key="2">
    <source>
        <dbReference type="ARBA" id="ARBA00022730"/>
    </source>
</evidence>